<evidence type="ECO:0000313" key="2">
    <source>
        <dbReference type="Proteomes" id="UP000003773"/>
    </source>
</evidence>
<proteinExistence type="predicted"/>
<evidence type="ECO:0000313" key="1">
    <source>
        <dbReference type="EMBL" id="EDN83283.1"/>
    </source>
</evidence>
<comment type="caution">
    <text evidence="1">The sequence shown here is derived from an EMBL/GenBank/DDBJ whole genome shotgun (WGS) entry which is preliminary data.</text>
</comment>
<dbReference type="EMBL" id="AAXD02000018">
    <property type="protein sequence ID" value="EDN83283.1"/>
    <property type="molecule type" value="Genomic_DNA"/>
</dbReference>
<gene>
    <name evidence="1" type="ORF">BIFADO_00187</name>
</gene>
<dbReference type="Proteomes" id="UP000003773">
    <property type="component" value="Unassembled WGS sequence"/>
</dbReference>
<reference evidence="1 2" key="1">
    <citation type="submission" date="2007-04" db="EMBL/GenBank/DDBJ databases">
        <authorList>
            <person name="Fulton L."/>
            <person name="Clifton S."/>
            <person name="Fulton B."/>
            <person name="Xu J."/>
            <person name="Minx P."/>
            <person name="Pepin K.H."/>
            <person name="Johnson M."/>
            <person name="Thiruvilangam P."/>
            <person name="Bhonagiri V."/>
            <person name="Nash W.E."/>
            <person name="Mardis E.R."/>
            <person name="Wilson R.K."/>
        </authorList>
    </citation>
    <scope>NUCLEOTIDE SEQUENCE [LARGE SCALE GENOMIC DNA]</scope>
    <source>
        <strain evidence="1 2">L2-32</strain>
    </source>
</reference>
<accession>A7A300</accession>
<reference evidence="1 2" key="2">
    <citation type="submission" date="2007-05" db="EMBL/GenBank/DDBJ databases">
        <title>Draft genome sequence of Bifidobacterium adolescentis (L2-32).</title>
        <authorList>
            <person name="Sudarsanam P."/>
            <person name="Ley R."/>
            <person name="Guruge J."/>
            <person name="Turnbaugh P.J."/>
            <person name="Mahowald M."/>
            <person name="Liep D."/>
            <person name="Gordon J."/>
        </authorList>
    </citation>
    <scope>NUCLEOTIDE SEQUENCE [LARGE SCALE GENOMIC DNA]</scope>
    <source>
        <strain evidence="1 2">L2-32</strain>
    </source>
</reference>
<organism evidence="1 2">
    <name type="scientific">Bifidobacterium adolescentis L2-32</name>
    <dbReference type="NCBI Taxonomy" id="411481"/>
    <lineage>
        <taxon>Bacteria</taxon>
        <taxon>Bacillati</taxon>
        <taxon>Actinomycetota</taxon>
        <taxon>Actinomycetes</taxon>
        <taxon>Bifidobacteriales</taxon>
        <taxon>Bifidobacteriaceae</taxon>
        <taxon>Bifidobacterium</taxon>
    </lineage>
</organism>
<protein>
    <submittedName>
        <fullName evidence="1">Uncharacterized protein</fullName>
    </submittedName>
</protein>
<dbReference type="AlphaFoldDB" id="A7A300"/>
<sequence length="51" mass="5823">MLKLLGVIKLTGVSASKRGDSIFFLEELPLLSDKMKIQSEKFNVHSILRYQ</sequence>
<dbReference type="HOGENOM" id="CLU_3096068_0_0_11"/>
<name>A7A300_BIFAD</name>